<keyword evidence="2" id="KW-1185">Reference proteome</keyword>
<dbReference type="EMBL" id="CAADJD010000001">
    <property type="protein sequence ID" value="VFS55150.1"/>
    <property type="molecule type" value="Genomic_DNA"/>
</dbReference>
<reference evidence="1 2" key="1">
    <citation type="submission" date="2019-03" db="EMBL/GenBank/DDBJ databases">
        <authorList>
            <consortium name="Pathogen Informatics"/>
        </authorList>
    </citation>
    <scope>NUCLEOTIDE SEQUENCE [LARGE SCALE GENOMIC DNA]</scope>
    <source>
        <strain evidence="1 2">NCTC12993</strain>
    </source>
</reference>
<name>A0A485A3K8_KLUCR</name>
<organism evidence="1 2">
    <name type="scientific">Kluyvera cryocrescens</name>
    <name type="common">Kluyvera citrophila</name>
    <dbReference type="NCBI Taxonomy" id="580"/>
    <lineage>
        <taxon>Bacteria</taxon>
        <taxon>Pseudomonadati</taxon>
        <taxon>Pseudomonadota</taxon>
        <taxon>Gammaproteobacteria</taxon>
        <taxon>Enterobacterales</taxon>
        <taxon>Enterobacteriaceae</taxon>
        <taxon>Kluyvera</taxon>
    </lineage>
</organism>
<evidence type="ECO:0000313" key="1">
    <source>
        <dbReference type="EMBL" id="VFS55150.1"/>
    </source>
</evidence>
<proteinExistence type="predicted"/>
<protein>
    <submittedName>
        <fullName evidence="1">Uncharacterized protein</fullName>
    </submittedName>
</protein>
<sequence length="77" mass="8622">MAGISWTSKTDYHFNIDGKARFPGLPNVEYNLPIAAQVRAPQQVMMSLVHDLNKQWSVMGGSWLAGLESVRKPADHR</sequence>
<evidence type="ECO:0000313" key="2">
    <source>
        <dbReference type="Proteomes" id="UP000401081"/>
    </source>
</evidence>
<dbReference type="Proteomes" id="UP000401081">
    <property type="component" value="Unassembled WGS sequence"/>
</dbReference>
<gene>
    <name evidence="1" type="ORF">NCTC12993_00207</name>
</gene>
<dbReference type="AlphaFoldDB" id="A0A485A3K8"/>
<accession>A0A485A3K8</accession>